<evidence type="ECO:0000313" key="12">
    <source>
        <dbReference type="EMBL" id="MDE49108.1"/>
    </source>
</evidence>
<dbReference type="PANTHER" id="PTHR13162:SF8">
    <property type="entry name" value="CCR4-NOT TRANSCRIPTION COMPLEX SUBUNIT 1"/>
    <property type="match status" value="1"/>
</dbReference>
<feature type="compositionally biased region" description="Polar residues" evidence="7">
    <location>
        <begin position="1310"/>
        <end position="1334"/>
    </location>
</feature>
<sequence length="1906" mass="213771">MNPVVIDPNQLSLTESQIAALVVDENVGPVHLNIDFLRLFKLTDRLACKILCALCELNQPTNNACSNNTTNGQQGSKNGGTSAGEQAARQLDLIKGSVNSQDINSLAGRLDATSCLEEIDMFAEYCRQNSINLQQLLQTFDSDSFTSDRLFRNTRYELQPPKQSSIQPLTSFRRFWQFCANLASTDKNGLMVVGRVFFSQVWEHNQLFQLNFIVNCIEQNLISRIFLHTPQQQTANLLHSQQQQSNLSQIVPYSELLKCQPDFEAIPELHNWKFQRLYQILIDFTVPGNIPNLADSSNCFARVLEIFQWPLQYCPDLTVLGLLGVTGQASAAKVEILSSAIPTFLNASHPNAAIILHSIWSNDSHPSTDPPTALVQHKSNAPLTWSQKTLLQALSEHYTKSPHEEQQQRLSRILDVAQDIKTLFRLLDGTCYPFVIDLACLASRREYLKLDKWLMDKFTENGENFIRALCSFLTKRYLPLLNRSNKDSSITSVPSGPTLPAETLAVMLTFLQQCVMPPSGPLGAPFIELSQTVKNEVFELVGNSSIMLQRAPRHPPPGVASIANDFNRVDRLVGSFPMDRPTISEVDKLQAEFEAKRMAQRNQRVGGPTQNSQEPVTRLSIANNPNIDNLLAAGNSNDYPEPPEVIQDKVFFIVNNLSLMNLKQKTEEFKELFGDDDTYYGWTARYFSTKRAAMEQNFQPLYANFLYELKNPKLIEAMTRETYKNIKHLLCLDKKADNINERTVLKNLGQWLGLLTLARNKPILHVDLDLKGLLVEAYHKGTQELLFVVPFLAEILKTTQKSKIFKPNNPFVLGLLRALVELRQQPNLKLNLEFQVEVLFNNLGVDLNKLVGQSNILNDEKYYSRIECQLGSKQISVQQSPQPLVQQSMKAQLQQSGTSSGQPVAASINSVMVRQNEFGSSLSPLNTPPLMSLSNSSSITNQVGANMPSNIATTPANWSSKFKYTDLDVTNTACLNNLISIQSNIPIFNLQPNLKGAVRPAIELAISEWLPTILEKSLKICLPTVDQIIKKDFALVPDETHMQRAAHYLVRHLVSYMAMILCRDPDQVEASLTTNLKVAFSRACPSLRKEQVDHAALLIAADNLDLARAFIIKTAIERATADIDKLLQNEYDLRRLARLEGHSYVDPTHLAYHTKLISEGMRLKPAPMAAEQMRNYEEIGHNVAGFKRFDGSFTDSNLGSTSPFNEIGQALNLQNIIPPTTTNLGKASPMGAANLNAANMVNQLINNRVNLTPNQFAANQAAQMPNFAMNDLYMLQQQIELQSALAAMQSSGRGQQSNYLVQPGAIGTTSNPFANTSPQLQNTSSASSNLLQQRETPEGDPPGLVERTEKLLREWVGIHQSGQTAKMFPIFVQQMTVHGILKTDDLVTRFFRLSTEMCVESCYRLLATQPNGPNSLELRTKCYETLDAFTMLIVLLIKNSGSSSSTNLTPEPAAKINLLSKILSIIANVAIKDQETRRAEFQHLAYYRILILLFIELNLSPPMLGLPTQGFNNFNQMTANDVFADNVQLQVLYEFSKTLRLLKPSRVPSFAFAWLDFLSHRLFVEKCLSGQPANRPSGNILKGWALYAQLLIDLIKFEAPFLRNVELPPSVDLLYKGTLKMFLVLLHDFPEFLCEYCYSLCDVIPCNAIQLRNLVLSAFPRKMRLPDPFTPNLKIDQLPEMSQPPKTSALQNNLISTVTFKDELDSFLKTRSPVSFLNNLVGYLRAQSNQIALSLGGSKMNSLNVPLLNALVLYVGQSAISSIQPRPISLTNIAGTTQMDIFQHLATKLDTEGRYLFLNAIANQLRYPNSHTHYFSSALLYLFAVAPSEQIQEQITRVLVERLIIMRPHPWGLLVTFIELIKNPIFKFWKHEFVRCAPEIEKLFESVARSCCVQNTKASETAYRSS</sequence>
<dbReference type="GO" id="GO:0005634">
    <property type="term" value="C:nucleus"/>
    <property type="evidence" value="ECO:0007669"/>
    <property type="project" value="UniProtKB-SubCell"/>
</dbReference>
<evidence type="ECO:0000256" key="4">
    <source>
        <dbReference type="ARBA" id="ARBA00023163"/>
    </source>
</evidence>
<dbReference type="InterPro" id="IPR032191">
    <property type="entry name" value="CNOT1_CAF1_bind"/>
</dbReference>
<feature type="region of interest" description="Disordered" evidence="7">
    <location>
        <begin position="1310"/>
        <end position="1344"/>
    </location>
</feature>
<dbReference type="InterPro" id="IPR032194">
    <property type="entry name" value="CNOT1_HEAT"/>
</dbReference>
<organism evidence="12">
    <name type="scientific">Aceria tosichella</name>
    <name type="common">wheat curl mite</name>
    <dbReference type="NCBI Taxonomy" id="561515"/>
    <lineage>
        <taxon>Eukaryota</taxon>
        <taxon>Metazoa</taxon>
        <taxon>Ecdysozoa</taxon>
        <taxon>Arthropoda</taxon>
        <taxon>Chelicerata</taxon>
        <taxon>Arachnida</taxon>
        <taxon>Acari</taxon>
        <taxon>Acariformes</taxon>
        <taxon>Trombidiformes</taxon>
        <taxon>Prostigmata</taxon>
        <taxon>Eupodina</taxon>
        <taxon>Eriophyoidea</taxon>
        <taxon>Eriophyidae</taxon>
        <taxon>Eriophyinae</taxon>
        <taxon>Aceriini</taxon>
        <taxon>Aceria</taxon>
    </lineage>
</organism>
<evidence type="ECO:0000256" key="7">
    <source>
        <dbReference type="SAM" id="MobiDB-lite"/>
    </source>
</evidence>
<dbReference type="FunFam" id="1.25.40.800:FF:000001">
    <property type="entry name" value="CCR4-NOT transcription complex subunit 1"/>
    <property type="match status" value="1"/>
</dbReference>
<dbReference type="EMBL" id="GGYP01004337">
    <property type="protein sequence ID" value="MDE49108.1"/>
    <property type="molecule type" value="Transcribed_RNA"/>
</dbReference>
<gene>
    <name evidence="12" type="primary">cnot1</name>
    <name evidence="12" type="ORF">g.8039</name>
</gene>
<dbReference type="Gene3D" id="1.25.40.790">
    <property type="match status" value="1"/>
</dbReference>
<dbReference type="GO" id="GO:0030015">
    <property type="term" value="C:CCR4-NOT core complex"/>
    <property type="evidence" value="ECO:0007669"/>
    <property type="project" value="InterPro"/>
</dbReference>
<feature type="domain" description="CCR4-NOT transcription complex subunit 1 CAF1-binding" evidence="10">
    <location>
        <begin position="639"/>
        <end position="861"/>
    </location>
</feature>
<evidence type="ECO:0000256" key="5">
    <source>
        <dbReference type="ARBA" id="ARBA00023242"/>
    </source>
</evidence>
<dbReference type="InterPro" id="IPR040398">
    <property type="entry name" value="Not1"/>
</dbReference>
<dbReference type="GO" id="GO:0000932">
    <property type="term" value="C:P-body"/>
    <property type="evidence" value="ECO:0007669"/>
    <property type="project" value="TreeGrafter"/>
</dbReference>
<comment type="similarity">
    <text evidence="6">Belongs to the CNOT1 family.</text>
</comment>
<feature type="domain" description="CCR4-Not complex component Not1 C-terminal" evidence="8">
    <location>
        <begin position="1523"/>
        <end position="1888"/>
    </location>
</feature>
<dbReference type="PANTHER" id="PTHR13162">
    <property type="entry name" value="CCR4-NOT TRANSCRIPTION COMPLEX"/>
    <property type="match status" value="1"/>
</dbReference>
<dbReference type="Pfam" id="PF16418">
    <property type="entry name" value="CNOT1_HEAT"/>
    <property type="match status" value="1"/>
</dbReference>
<keyword evidence="2" id="KW-0678">Repressor</keyword>
<accession>A0A6G1SFC9</accession>
<name>A0A6G1SFC9_9ACAR</name>
<dbReference type="InterPro" id="IPR024557">
    <property type="entry name" value="CNOT1_dom_4"/>
</dbReference>
<evidence type="ECO:0000256" key="6">
    <source>
        <dbReference type="ARBA" id="ARBA00025717"/>
    </source>
</evidence>
<feature type="domain" description="CCR4-NOT transcription complex subunit 1 HEAT repeat" evidence="11">
    <location>
        <begin position="335"/>
        <end position="512"/>
    </location>
</feature>
<comment type="subcellular location">
    <subcellularLocation>
        <location evidence="1">Nucleus</location>
    </subcellularLocation>
</comment>
<evidence type="ECO:0000259" key="10">
    <source>
        <dbReference type="Pfam" id="PF16415"/>
    </source>
</evidence>
<dbReference type="InterPro" id="IPR007196">
    <property type="entry name" value="CCR4-Not_Not1_C"/>
</dbReference>
<evidence type="ECO:0000259" key="9">
    <source>
        <dbReference type="Pfam" id="PF12842"/>
    </source>
</evidence>
<keyword evidence="3" id="KW-0805">Transcription regulation</keyword>
<dbReference type="Pfam" id="PF12842">
    <property type="entry name" value="DUF3819"/>
    <property type="match status" value="1"/>
</dbReference>
<dbReference type="Gene3D" id="1.25.40.800">
    <property type="match status" value="1"/>
</dbReference>
<keyword evidence="4" id="KW-0804">Transcription</keyword>
<evidence type="ECO:0000256" key="3">
    <source>
        <dbReference type="ARBA" id="ARBA00023015"/>
    </source>
</evidence>
<evidence type="ECO:0000259" key="11">
    <source>
        <dbReference type="Pfam" id="PF16418"/>
    </source>
</evidence>
<evidence type="ECO:0000256" key="2">
    <source>
        <dbReference type="ARBA" id="ARBA00022491"/>
    </source>
</evidence>
<evidence type="ECO:0000256" key="1">
    <source>
        <dbReference type="ARBA" id="ARBA00004123"/>
    </source>
</evidence>
<feature type="domain" description="CCR4-NOT transcription complex subunit 1" evidence="9">
    <location>
        <begin position="992"/>
        <end position="1138"/>
    </location>
</feature>
<dbReference type="Gene3D" id="1.25.40.180">
    <property type="match status" value="1"/>
</dbReference>
<dbReference type="GO" id="GO:0060090">
    <property type="term" value="F:molecular adaptor activity"/>
    <property type="evidence" value="ECO:0007669"/>
    <property type="project" value="TreeGrafter"/>
</dbReference>
<dbReference type="GO" id="GO:0000288">
    <property type="term" value="P:nuclear-transcribed mRNA catabolic process, deadenylation-dependent decay"/>
    <property type="evidence" value="ECO:0007669"/>
    <property type="project" value="TreeGrafter"/>
</dbReference>
<keyword evidence="5" id="KW-0539">Nucleus</keyword>
<dbReference type="Pfam" id="PF16415">
    <property type="entry name" value="CNOT1_CAF1_bind"/>
    <property type="match status" value="1"/>
</dbReference>
<evidence type="ECO:0000259" key="8">
    <source>
        <dbReference type="Pfam" id="PF04054"/>
    </source>
</evidence>
<dbReference type="GO" id="GO:0017148">
    <property type="term" value="P:negative regulation of translation"/>
    <property type="evidence" value="ECO:0007669"/>
    <property type="project" value="InterPro"/>
</dbReference>
<protein>
    <submittedName>
        <fullName evidence="12">CCR4-NOT transcription complex subunit 1</fullName>
    </submittedName>
</protein>
<reference evidence="12" key="1">
    <citation type="submission" date="2018-10" db="EMBL/GenBank/DDBJ databases">
        <title>Transcriptome assembly of Aceria tosichella (Wheat curl mite) Type 2.</title>
        <authorList>
            <person name="Scully E.D."/>
            <person name="Geib S.M."/>
            <person name="Palmer N.A."/>
            <person name="Gupta A.K."/>
            <person name="Sarath G."/>
            <person name="Tatineni S."/>
        </authorList>
    </citation>
    <scope>NUCLEOTIDE SEQUENCE</scope>
    <source>
        <strain evidence="12">LincolnNE</strain>
    </source>
</reference>
<dbReference type="Pfam" id="PF04054">
    <property type="entry name" value="Not1"/>
    <property type="match status" value="1"/>
</dbReference>
<proteinExistence type="inferred from homology"/>